<comment type="similarity">
    <text evidence="4">Belongs to the tyrosinase family.</text>
</comment>
<keyword evidence="13" id="KW-0687">Ribonucleoprotein</keyword>
<evidence type="ECO:0000259" key="18">
    <source>
        <dbReference type="PROSITE" id="PS00497"/>
    </source>
</evidence>
<dbReference type="InterPro" id="IPR041640">
    <property type="entry name" value="Tyrosinase_C"/>
</dbReference>
<keyword evidence="8" id="KW-0560">Oxidoreductase</keyword>
<dbReference type="SUPFAM" id="SSF48056">
    <property type="entry name" value="Di-copper centre-containing domain"/>
    <property type="match status" value="1"/>
</dbReference>
<feature type="region of interest" description="Disordered" evidence="17">
    <location>
        <begin position="845"/>
        <end position="869"/>
    </location>
</feature>
<dbReference type="InterPro" id="IPR002227">
    <property type="entry name" value="Tyrosinase_Cu-bd"/>
</dbReference>
<evidence type="ECO:0000256" key="4">
    <source>
        <dbReference type="ARBA" id="ARBA00009928"/>
    </source>
</evidence>
<keyword evidence="10" id="KW-0503">Monooxygenase</keyword>
<dbReference type="InterPro" id="IPR018305">
    <property type="entry name" value="Ribosomal_m50"/>
</dbReference>
<proteinExistence type="inferred from homology"/>
<evidence type="ECO:0000256" key="6">
    <source>
        <dbReference type="ARBA" id="ARBA00022723"/>
    </source>
</evidence>
<dbReference type="GO" id="GO:0042438">
    <property type="term" value="P:melanin biosynthetic process"/>
    <property type="evidence" value="ECO:0007669"/>
    <property type="project" value="UniProtKB-KW"/>
</dbReference>
<evidence type="ECO:0000256" key="2">
    <source>
        <dbReference type="ARBA" id="ARBA00004173"/>
    </source>
</evidence>
<dbReference type="GO" id="GO:0005739">
    <property type="term" value="C:mitochondrion"/>
    <property type="evidence" value="ECO:0007669"/>
    <property type="project" value="UniProtKB-SubCell"/>
</dbReference>
<dbReference type="Proteomes" id="UP000660729">
    <property type="component" value="Unassembled WGS sequence"/>
</dbReference>
<accession>A0A8H6RD81</accession>
<protein>
    <recommendedName>
        <fullName evidence="14">Large ribosomal subunit protein mL50</fullName>
        <ecNumber evidence="5">1.14.18.1</ecNumber>
    </recommendedName>
</protein>
<evidence type="ECO:0000256" key="11">
    <source>
        <dbReference type="ARBA" id="ARBA00023101"/>
    </source>
</evidence>
<feature type="domain" description="Tyrosinase copper-binding" evidence="18">
    <location>
        <begin position="87"/>
        <end position="105"/>
    </location>
</feature>
<evidence type="ECO:0000256" key="12">
    <source>
        <dbReference type="ARBA" id="ARBA00023128"/>
    </source>
</evidence>
<dbReference type="PROSITE" id="PS00497">
    <property type="entry name" value="TYROSINASE_1"/>
    <property type="match status" value="1"/>
</dbReference>
<dbReference type="PROSITE" id="PS00498">
    <property type="entry name" value="TYROSINASE_2"/>
    <property type="match status" value="1"/>
</dbReference>
<keyword evidence="21" id="KW-1185">Reference proteome</keyword>
<evidence type="ECO:0000256" key="1">
    <source>
        <dbReference type="ARBA" id="ARBA00001973"/>
    </source>
</evidence>
<evidence type="ECO:0000256" key="14">
    <source>
        <dbReference type="ARBA" id="ARBA00035183"/>
    </source>
</evidence>
<feature type="domain" description="Tyrosinase copper-binding" evidence="19">
    <location>
        <begin position="355"/>
        <end position="366"/>
    </location>
</feature>
<dbReference type="GO" id="GO:0046872">
    <property type="term" value="F:metal ion binding"/>
    <property type="evidence" value="ECO:0007669"/>
    <property type="project" value="UniProtKB-KW"/>
</dbReference>
<keyword evidence="9" id="KW-0186">Copper</keyword>
<dbReference type="Pfam" id="PF18132">
    <property type="entry name" value="Tyrosinase_C"/>
    <property type="match status" value="1"/>
</dbReference>
<dbReference type="Gene3D" id="1.10.1280.10">
    <property type="entry name" value="Di-copper center containing domain from catechol oxidase"/>
    <property type="match status" value="1"/>
</dbReference>
<evidence type="ECO:0000313" key="21">
    <source>
        <dbReference type="Proteomes" id="UP000660729"/>
    </source>
</evidence>
<gene>
    <name evidence="20" type="ORF">HII31_10796</name>
</gene>
<dbReference type="InterPro" id="IPR050316">
    <property type="entry name" value="Tyrosinase/Hemocyanin"/>
</dbReference>
<evidence type="ECO:0000256" key="16">
    <source>
        <dbReference type="ARBA" id="ARBA00048881"/>
    </source>
</evidence>
<evidence type="ECO:0000259" key="19">
    <source>
        <dbReference type="PROSITE" id="PS00498"/>
    </source>
</evidence>
<dbReference type="GO" id="GO:0005840">
    <property type="term" value="C:ribosome"/>
    <property type="evidence" value="ECO:0007669"/>
    <property type="project" value="UniProtKB-KW"/>
</dbReference>
<evidence type="ECO:0000313" key="20">
    <source>
        <dbReference type="EMBL" id="KAF7187896.1"/>
    </source>
</evidence>
<sequence length="1107" mass="126211">MSNPNILTELPDDGRRGPRLEIDEFLQDNEMTNLFLIAFSNLHKDSVKKTDQGQPNWMNFHAIAGIHGQPVEEWAGVKQWKASGYCHHQLNTFPTWHRPYMCLLELALYKEMARVAELYDNKSDQQVYRDAAARFRLPYWDLIMPRKELERGARQDTVWAFPQIFKVPQIFVKLPKRTSATDADGWTSIDNPLWSYRFPSKADYQSSGRRAVVMNANFNNIQTARIPLDDGATNDQYCDLAVQRQAVARATMIWQMLNPDITDQDITGRAAGTPVKVNDFRSWEQFANRGWKNQIQVDDGRTFTMPSLESWHDGIHVLLGTGQYYDPTKRFNQGSGSPGVRRAGQMGDPAYAAFDPVFFLHHCNIDRLLSLHQALFPDKYCSKDDIDTPLLPFLTGDKSADSQFYKSSSPLVKDYWRAGFATPGNVDPGKVVDQSKVRAELKKYLTDTYYWATNNSSPKDTLPNWPKPLKSSWALFGAKAESIAKPVVQMTSMRIHSGVPEIFAQEITLGPVAMVAEAAQQIAMTEPELHETAIETRGVLELADTFNSLLPAGALIDVDDPNKLTVQITWNAKVKVKKYAFDGSFSVHLFTGYVKDDQPERYMTKKNEVGFAGIFARSAADIENCSNCQSQRDNDIVIEDVVPITTILYDYLESDPHSHDLIRDGEHKTIRDLTPESVVPFLTEQLHWRIIDLGATLLTGQERQAGLEITVSGRQYTPPTAENIMGVYGPEIVYPEITNSKPGGFGFVYGKDTSWRCRCCIWAHEVLAFAERRSPPKLHWTSIYQHHNIMRRIRVASEALRLVSEPSRQPYVCRSCMAQAARQFHTTSQRHAEVPFYQRMRETIFGKKTPEKKRKGGAEASSEEVSPEQLREQYLQRKTVTHNGVEYEVAKRVDPAKRKDYLPATTWDGLERVGSRKWAKARADQGEKYEGFVSKKGADVDKKEDIVKLEQRVLEIFHREMPSETQQRDLTKINIQNPELKLAIVREIIQFTGKRVPDLVISKARTASDLFRAVQAKEPPKKLKDDPRVQELGASEELPNVRVYATKITPVHKETEIGRWKVIEDELKLRGLPVFGTNYPNAKEGIRLHEKKVDWRKHGYFKNTAKK</sequence>
<dbReference type="OrthoDB" id="6132182at2759"/>
<dbReference type="AlphaFoldDB" id="A0A8H6RD81"/>
<dbReference type="PANTHER" id="PTHR11474">
    <property type="entry name" value="TYROSINASE FAMILY MEMBER"/>
    <property type="match status" value="1"/>
</dbReference>
<comment type="subcellular location">
    <subcellularLocation>
        <location evidence="2">Mitochondrion</location>
    </subcellularLocation>
</comment>
<evidence type="ECO:0000256" key="5">
    <source>
        <dbReference type="ARBA" id="ARBA00011906"/>
    </source>
</evidence>
<dbReference type="GO" id="GO:1990904">
    <property type="term" value="C:ribonucleoprotein complex"/>
    <property type="evidence" value="ECO:0007669"/>
    <property type="project" value="UniProtKB-KW"/>
</dbReference>
<dbReference type="Pfam" id="PF10501">
    <property type="entry name" value="Ribosomal_L50"/>
    <property type="match status" value="1"/>
</dbReference>
<dbReference type="GO" id="GO:0004503">
    <property type="term" value="F:tyrosinase activity"/>
    <property type="evidence" value="ECO:0007669"/>
    <property type="project" value="UniProtKB-EC"/>
</dbReference>
<comment type="similarity">
    <text evidence="3">Belongs to the mitochondrion-specific ribosomal protein mL50 family.</text>
</comment>
<dbReference type="InterPro" id="IPR008922">
    <property type="entry name" value="Di-copper_centre_dom_sf"/>
</dbReference>
<reference evidence="20" key="1">
    <citation type="submission" date="2020-04" db="EMBL/GenBank/DDBJ databases">
        <title>Draft genome resource of the tomato pathogen Pseudocercospora fuligena.</title>
        <authorList>
            <person name="Zaccaron A."/>
        </authorList>
    </citation>
    <scope>NUCLEOTIDE SEQUENCE</scope>
    <source>
        <strain evidence="20">PF001</strain>
    </source>
</reference>
<keyword evidence="11" id="KW-0470">Melanin biosynthesis</keyword>
<evidence type="ECO:0000256" key="8">
    <source>
        <dbReference type="ARBA" id="ARBA00023002"/>
    </source>
</evidence>
<evidence type="ECO:0000256" key="9">
    <source>
        <dbReference type="ARBA" id="ARBA00023008"/>
    </source>
</evidence>
<keyword evidence="12" id="KW-0496">Mitochondrion</keyword>
<keyword evidence="6" id="KW-0479">Metal-binding</keyword>
<evidence type="ECO:0000256" key="7">
    <source>
        <dbReference type="ARBA" id="ARBA00022980"/>
    </source>
</evidence>
<evidence type="ECO:0000256" key="10">
    <source>
        <dbReference type="ARBA" id="ARBA00023033"/>
    </source>
</evidence>
<evidence type="ECO:0000256" key="13">
    <source>
        <dbReference type="ARBA" id="ARBA00023274"/>
    </source>
</evidence>
<keyword evidence="7" id="KW-0689">Ribosomal protein</keyword>
<dbReference type="EMBL" id="JABCIY010000219">
    <property type="protein sequence ID" value="KAF7187896.1"/>
    <property type="molecule type" value="Genomic_DNA"/>
</dbReference>
<comment type="caution">
    <text evidence="20">The sequence shown here is derived from an EMBL/GenBank/DDBJ whole genome shotgun (WGS) entry which is preliminary data.</text>
</comment>
<dbReference type="Gene3D" id="2.60.310.20">
    <property type="match status" value="1"/>
</dbReference>
<evidence type="ECO:0000256" key="3">
    <source>
        <dbReference type="ARBA" id="ARBA00008860"/>
    </source>
</evidence>
<dbReference type="PANTHER" id="PTHR11474:SF76">
    <property type="entry name" value="SHKT DOMAIN-CONTAINING PROTEIN"/>
    <property type="match status" value="1"/>
</dbReference>
<evidence type="ECO:0000256" key="15">
    <source>
        <dbReference type="ARBA" id="ARBA00048233"/>
    </source>
</evidence>
<dbReference type="EC" id="1.14.18.1" evidence="5"/>
<name>A0A8H6RD81_9PEZI</name>
<evidence type="ECO:0000256" key="17">
    <source>
        <dbReference type="SAM" id="MobiDB-lite"/>
    </source>
</evidence>
<organism evidence="20 21">
    <name type="scientific">Pseudocercospora fuligena</name>
    <dbReference type="NCBI Taxonomy" id="685502"/>
    <lineage>
        <taxon>Eukaryota</taxon>
        <taxon>Fungi</taxon>
        <taxon>Dikarya</taxon>
        <taxon>Ascomycota</taxon>
        <taxon>Pezizomycotina</taxon>
        <taxon>Dothideomycetes</taxon>
        <taxon>Dothideomycetidae</taxon>
        <taxon>Mycosphaerellales</taxon>
        <taxon>Mycosphaerellaceae</taxon>
        <taxon>Pseudocercospora</taxon>
    </lineage>
</organism>
<comment type="catalytic activity">
    <reaction evidence="15">
        <text>2 L-dopa + O2 = 2 L-dopaquinone + 2 H2O</text>
        <dbReference type="Rhea" id="RHEA:34287"/>
        <dbReference type="ChEBI" id="CHEBI:15377"/>
        <dbReference type="ChEBI" id="CHEBI:15379"/>
        <dbReference type="ChEBI" id="CHEBI:57504"/>
        <dbReference type="ChEBI" id="CHEBI:57924"/>
        <dbReference type="EC" id="1.14.18.1"/>
    </reaction>
</comment>
<comment type="catalytic activity">
    <reaction evidence="16">
        <text>L-tyrosine + O2 = L-dopaquinone + H2O</text>
        <dbReference type="Rhea" id="RHEA:18117"/>
        <dbReference type="ChEBI" id="CHEBI:15377"/>
        <dbReference type="ChEBI" id="CHEBI:15379"/>
        <dbReference type="ChEBI" id="CHEBI:57924"/>
        <dbReference type="ChEBI" id="CHEBI:58315"/>
        <dbReference type="EC" id="1.14.18.1"/>
    </reaction>
</comment>
<dbReference type="PRINTS" id="PR00092">
    <property type="entry name" value="TYROSINASE"/>
</dbReference>
<dbReference type="Pfam" id="PF00264">
    <property type="entry name" value="Tyrosinase"/>
    <property type="match status" value="1"/>
</dbReference>
<comment type="cofactor">
    <cofactor evidence="1">
        <name>Cu(2+)</name>
        <dbReference type="ChEBI" id="CHEBI:29036"/>
    </cofactor>
</comment>